<dbReference type="EMBL" id="CP000112">
    <property type="protein sequence ID" value="ABB38397.1"/>
    <property type="molecule type" value="Genomic_DNA"/>
</dbReference>
<evidence type="ECO:0000256" key="12">
    <source>
        <dbReference type="RuleBase" id="RU003357"/>
    </source>
</evidence>
<keyword evidence="16" id="KW-0675">Receptor</keyword>
<dbReference type="Pfam" id="PF07715">
    <property type="entry name" value="Plug"/>
    <property type="match status" value="1"/>
</dbReference>
<feature type="signal peptide" evidence="13">
    <location>
        <begin position="1"/>
        <end position="27"/>
    </location>
</feature>
<protein>
    <submittedName>
        <fullName evidence="16">TonB-dependent receptor</fullName>
    </submittedName>
</protein>
<keyword evidence="2 11" id="KW-0813">Transport</keyword>
<feature type="domain" description="TonB-dependent receptor plug" evidence="15">
    <location>
        <begin position="59"/>
        <end position="162"/>
    </location>
</feature>
<evidence type="ECO:0000259" key="14">
    <source>
        <dbReference type="Pfam" id="PF00593"/>
    </source>
</evidence>
<sequence length="715" mass="79908">MLYYAKQWGGFVALGFLLLATPWAALAEDGKNSPQTDKETHYQLDTVTVTVEKREQNSQDVPASLSVLSETAIEDAGLTSVEEAVSYMPNIHFIDFGAAFEQRIFMRGLGSTHNAPAVNFNIDGVTQFRSESLDMALYDIESIEVLRGPQGTLYGRNSLGGVINITTRKPDNELRGQIRTDFGNYNLQQYQGTVSGPVIKDSLYLGLAGSYKVRDGFTKNDFLDNDVDNMESVDGRVHLRLAPADSNFEANLKLYAEGDRHGTSALQLLDDVKDNPHTANFDHVSDTHRQVLGSSLSLEWKLDDGVFTSISAFQKLNLWSDSDFDFSTADMNTFTNDSESYQYSQELRYSAGTDKDIFRWTTGVYAWGSQQEDISSTTDGKDMPPMFGFPGNANHNKADLEGYGFAPFGQATVTVFDKLDLTAGIRWEWEKRDGDFHDYTERADTGTTVENLKGSDSIISQQWLPKFSAAYHFTDNLMAYASLAWGYRSGGFNFMYDPNNPESVSFDPETSINYEVGVKSTWLDNRLYANLSAYYIEIEDMQVSVGIPGKMTMLVDNAGEAHSRGAELEVGVRPFTGMDINASYGYTEMEYDKYTDPVKNVDYSGKTPPYVPNHTYSLSAQYRYPLTDTLTLFTRGEVIGVGKQYWGSDNAVSEDPYQLLNARIGVESEDFDVYLYGKNLTDQEYRKIGYLTGMGAVYAQSGDPLTFGVNLVYRF</sequence>
<dbReference type="CDD" id="cd01347">
    <property type="entry name" value="ligand_gated_channel"/>
    <property type="match status" value="1"/>
</dbReference>
<dbReference type="Pfam" id="PF00593">
    <property type="entry name" value="TonB_dep_Rec_b-barrel"/>
    <property type="match status" value="1"/>
</dbReference>
<dbReference type="InterPro" id="IPR000531">
    <property type="entry name" value="Beta-barrel_TonB"/>
</dbReference>
<evidence type="ECO:0000256" key="8">
    <source>
        <dbReference type="ARBA" id="ARBA00023077"/>
    </source>
</evidence>
<evidence type="ECO:0000259" key="15">
    <source>
        <dbReference type="Pfam" id="PF07715"/>
    </source>
</evidence>
<organism evidence="16 17">
    <name type="scientific">Oleidesulfovibrio alaskensis (strain ATCC BAA-1058 / DSM 17464 / G20)</name>
    <name type="common">Desulfovibrio alaskensis</name>
    <dbReference type="NCBI Taxonomy" id="207559"/>
    <lineage>
        <taxon>Bacteria</taxon>
        <taxon>Pseudomonadati</taxon>
        <taxon>Thermodesulfobacteriota</taxon>
        <taxon>Desulfovibrionia</taxon>
        <taxon>Desulfovibrionales</taxon>
        <taxon>Desulfovibrionaceae</taxon>
        <taxon>Oleidesulfovibrio</taxon>
    </lineage>
</organism>
<evidence type="ECO:0000256" key="10">
    <source>
        <dbReference type="ARBA" id="ARBA00023237"/>
    </source>
</evidence>
<keyword evidence="17" id="KW-1185">Reference proteome</keyword>
<dbReference type="AlphaFoldDB" id="Q311J9"/>
<dbReference type="eggNOG" id="COG4771">
    <property type="taxonomic scope" value="Bacteria"/>
</dbReference>
<evidence type="ECO:0000256" key="4">
    <source>
        <dbReference type="ARBA" id="ARBA00022496"/>
    </source>
</evidence>
<dbReference type="STRING" id="207559.Dde_1600"/>
<keyword evidence="13" id="KW-0732">Signal</keyword>
<accession>Q311J9</accession>
<keyword evidence="10 11" id="KW-0998">Cell outer membrane</keyword>
<keyword evidence="8 12" id="KW-0798">TonB box</keyword>
<evidence type="ECO:0000256" key="13">
    <source>
        <dbReference type="SAM" id="SignalP"/>
    </source>
</evidence>
<dbReference type="RefSeq" id="WP_011367555.1">
    <property type="nucleotide sequence ID" value="NC_007519.1"/>
</dbReference>
<proteinExistence type="inferred from homology"/>
<dbReference type="InterPro" id="IPR036942">
    <property type="entry name" value="Beta-barrel_TonB_sf"/>
</dbReference>
<dbReference type="Proteomes" id="UP000002710">
    <property type="component" value="Chromosome"/>
</dbReference>
<comment type="similarity">
    <text evidence="11 12">Belongs to the TonB-dependent receptor family.</text>
</comment>
<keyword evidence="9 11" id="KW-0472">Membrane</keyword>
<dbReference type="SUPFAM" id="SSF56935">
    <property type="entry name" value="Porins"/>
    <property type="match status" value="1"/>
</dbReference>
<name>Q311J9_OLEA2</name>
<evidence type="ECO:0000313" key="17">
    <source>
        <dbReference type="Proteomes" id="UP000002710"/>
    </source>
</evidence>
<evidence type="ECO:0000256" key="6">
    <source>
        <dbReference type="ARBA" id="ARBA00023004"/>
    </source>
</evidence>
<feature type="domain" description="TonB-dependent receptor-like beta-barrel" evidence="14">
    <location>
        <begin position="270"/>
        <end position="680"/>
    </location>
</feature>
<feature type="chain" id="PRO_5004220062" evidence="13">
    <location>
        <begin position="28"/>
        <end position="715"/>
    </location>
</feature>
<keyword evidence="6" id="KW-0408">Iron</keyword>
<dbReference type="InterPro" id="IPR039426">
    <property type="entry name" value="TonB-dep_rcpt-like"/>
</dbReference>
<evidence type="ECO:0000256" key="7">
    <source>
        <dbReference type="ARBA" id="ARBA00023065"/>
    </source>
</evidence>
<keyword evidence="7" id="KW-0406">Ion transport</keyword>
<dbReference type="PANTHER" id="PTHR32552:SF81">
    <property type="entry name" value="TONB-DEPENDENT OUTER MEMBRANE RECEPTOR"/>
    <property type="match status" value="1"/>
</dbReference>
<dbReference type="PANTHER" id="PTHR32552">
    <property type="entry name" value="FERRICHROME IRON RECEPTOR-RELATED"/>
    <property type="match status" value="1"/>
</dbReference>
<keyword evidence="3 11" id="KW-1134">Transmembrane beta strand</keyword>
<dbReference type="HOGENOM" id="CLU_008287_15_2_7"/>
<reference evidence="16 17" key="1">
    <citation type="journal article" date="2011" name="J. Bacteriol.">
        <title>Complete genome sequence and updated annotation of Desulfovibrio alaskensis G20.</title>
        <authorList>
            <person name="Hauser L.J."/>
            <person name="Land M.L."/>
            <person name="Brown S.D."/>
            <person name="Larimer F."/>
            <person name="Keller K.L."/>
            <person name="Rapp-Giles B.J."/>
            <person name="Price M.N."/>
            <person name="Lin M."/>
            <person name="Bruce D.C."/>
            <person name="Detter J.C."/>
            <person name="Tapia R."/>
            <person name="Han C.S."/>
            <person name="Goodwin L.A."/>
            <person name="Cheng J.F."/>
            <person name="Pitluck S."/>
            <person name="Copeland A."/>
            <person name="Lucas S."/>
            <person name="Nolan M."/>
            <person name="Lapidus A.L."/>
            <person name="Palumbo A.V."/>
            <person name="Wall J.D."/>
        </authorList>
    </citation>
    <scope>NUCLEOTIDE SEQUENCE [LARGE SCALE GENOMIC DNA]</scope>
    <source>
        <strain evidence="17">ATCC BAA 1058 / DSM 17464 / G20</strain>
    </source>
</reference>
<keyword evidence="4" id="KW-0410">Iron transport</keyword>
<comment type="subcellular location">
    <subcellularLocation>
        <location evidence="1 11">Cell outer membrane</location>
        <topology evidence="1 11">Multi-pass membrane protein</topology>
    </subcellularLocation>
</comment>
<evidence type="ECO:0000256" key="3">
    <source>
        <dbReference type="ARBA" id="ARBA00022452"/>
    </source>
</evidence>
<dbReference type="KEGG" id="dde:Dde_1600"/>
<dbReference type="PROSITE" id="PS52016">
    <property type="entry name" value="TONB_DEPENDENT_REC_3"/>
    <property type="match status" value="1"/>
</dbReference>
<evidence type="ECO:0000256" key="1">
    <source>
        <dbReference type="ARBA" id="ARBA00004571"/>
    </source>
</evidence>
<dbReference type="GO" id="GO:0006826">
    <property type="term" value="P:iron ion transport"/>
    <property type="evidence" value="ECO:0007669"/>
    <property type="project" value="UniProtKB-KW"/>
</dbReference>
<evidence type="ECO:0000256" key="9">
    <source>
        <dbReference type="ARBA" id="ARBA00023136"/>
    </source>
</evidence>
<gene>
    <name evidence="16" type="ordered locus">Dde_1600</name>
</gene>
<evidence type="ECO:0000256" key="2">
    <source>
        <dbReference type="ARBA" id="ARBA00022448"/>
    </source>
</evidence>
<evidence type="ECO:0000256" key="11">
    <source>
        <dbReference type="PROSITE-ProRule" id="PRU01360"/>
    </source>
</evidence>
<dbReference type="Gene3D" id="2.40.170.20">
    <property type="entry name" value="TonB-dependent receptor, beta-barrel domain"/>
    <property type="match status" value="1"/>
</dbReference>
<evidence type="ECO:0000256" key="5">
    <source>
        <dbReference type="ARBA" id="ARBA00022692"/>
    </source>
</evidence>
<dbReference type="GO" id="GO:0009279">
    <property type="term" value="C:cell outer membrane"/>
    <property type="evidence" value="ECO:0007669"/>
    <property type="project" value="UniProtKB-SubCell"/>
</dbReference>
<keyword evidence="5 11" id="KW-0812">Transmembrane</keyword>
<evidence type="ECO:0000313" key="16">
    <source>
        <dbReference type="EMBL" id="ABB38397.1"/>
    </source>
</evidence>
<dbReference type="InterPro" id="IPR012910">
    <property type="entry name" value="Plug_dom"/>
</dbReference>